<evidence type="ECO:0000313" key="3">
    <source>
        <dbReference type="EMBL" id="KAG5679370.1"/>
    </source>
</evidence>
<reference evidence="3" key="1">
    <citation type="submission" date="2021-03" db="EMBL/GenBank/DDBJ databases">
        <title>Chromosome level genome of the anhydrobiotic midge Polypedilum vanderplanki.</title>
        <authorList>
            <person name="Yoshida Y."/>
            <person name="Kikawada T."/>
            <person name="Gusev O."/>
        </authorList>
    </citation>
    <scope>NUCLEOTIDE SEQUENCE</scope>
    <source>
        <strain evidence="3">NIAS01</strain>
        <tissue evidence="3">Whole body or cell culture</tissue>
    </source>
</reference>
<keyword evidence="4" id="KW-1185">Reference proteome</keyword>
<feature type="region of interest" description="Disordered" evidence="2">
    <location>
        <begin position="537"/>
        <end position="587"/>
    </location>
</feature>
<feature type="compositionally biased region" description="Low complexity" evidence="2">
    <location>
        <begin position="198"/>
        <end position="209"/>
    </location>
</feature>
<dbReference type="OrthoDB" id="7791299at2759"/>
<feature type="region of interest" description="Disordered" evidence="2">
    <location>
        <begin position="194"/>
        <end position="247"/>
    </location>
</feature>
<feature type="compositionally biased region" description="Polar residues" evidence="2">
    <location>
        <begin position="151"/>
        <end position="174"/>
    </location>
</feature>
<comment type="caution">
    <text evidence="3">The sequence shown here is derived from an EMBL/GenBank/DDBJ whole genome shotgun (WGS) entry which is preliminary data.</text>
</comment>
<dbReference type="Proteomes" id="UP001107558">
    <property type="component" value="Chromosome 2"/>
</dbReference>
<organism evidence="3 4">
    <name type="scientific">Polypedilum vanderplanki</name>
    <name type="common">Sleeping chironomid midge</name>
    <dbReference type="NCBI Taxonomy" id="319348"/>
    <lineage>
        <taxon>Eukaryota</taxon>
        <taxon>Metazoa</taxon>
        <taxon>Ecdysozoa</taxon>
        <taxon>Arthropoda</taxon>
        <taxon>Hexapoda</taxon>
        <taxon>Insecta</taxon>
        <taxon>Pterygota</taxon>
        <taxon>Neoptera</taxon>
        <taxon>Endopterygota</taxon>
        <taxon>Diptera</taxon>
        <taxon>Nematocera</taxon>
        <taxon>Chironomoidea</taxon>
        <taxon>Chironomidae</taxon>
        <taxon>Chironominae</taxon>
        <taxon>Polypedilum</taxon>
        <taxon>Polypedilum</taxon>
    </lineage>
</organism>
<feature type="compositionally biased region" description="Acidic residues" evidence="2">
    <location>
        <begin position="85"/>
        <end position="98"/>
    </location>
</feature>
<feature type="region of interest" description="Disordered" evidence="2">
    <location>
        <begin position="316"/>
        <end position="374"/>
    </location>
</feature>
<name>A0A9J6CBD2_POLVA</name>
<keyword evidence="1" id="KW-0175">Coiled coil</keyword>
<dbReference type="AlphaFoldDB" id="A0A9J6CBD2"/>
<feature type="coiled-coil region" evidence="1">
    <location>
        <begin position="615"/>
        <end position="646"/>
    </location>
</feature>
<protein>
    <submittedName>
        <fullName evidence="3">Uncharacterized protein</fullName>
    </submittedName>
</protein>
<gene>
    <name evidence="3" type="ORF">PVAND_008939</name>
</gene>
<feature type="compositionally biased region" description="Low complexity" evidence="2">
    <location>
        <begin position="439"/>
        <end position="451"/>
    </location>
</feature>
<feature type="compositionally biased region" description="Basic and acidic residues" evidence="2">
    <location>
        <begin position="210"/>
        <end position="224"/>
    </location>
</feature>
<feature type="compositionally biased region" description="Basic and acidic residues" evidence="2">
    <location>
        <begin position="326"/>
        <end position="361"/>
    </location>
</feature>
<feature type="compositionally biased region" description="Basic and acidic residues" evidence="2">
    <location>
        <begin position="459"/>
        <end position="494"/>
    </location>
</feature>
<feature type="compositionally biased region" description="Acidic residues" evidence="2">
    <location>
        <begin position="316"/>
        <end position="325"/>
    </location>
</feature>
<feature type="region of interest" description="Disordered" evidence="2">
    <location>
        <begin position="942"/>
        <end position="991"/>
    </location>
</feature>
<dbReference type="Gene3D" id="2.30.29.30">
    <property type="entry name" value="Pleckstrin-homology domain (PH domain)/Phosphotyrosine-binding domain (PTB)"/>
    <property type="match status" value="1"/>
</dbReference>
<feature type="region of interest" description="Disordered" evidence="2">
    <location>
        <begin position="1010"/>
        <end position="1042"/>
    </location>
</feature>
<evidence type="ECO:0000313" key="4">
    <source>
        <dbReference type="Proteomes" id="UP001107558"/>
    </source>
</evidence>
<feature type="compositionally biased region" description="Polar residues" evidence="2">
    <location>
        <begin position="1027"/>
        <end position="1042"/>
    </location>
</feature>
<feature type="region of interest" description="Disordered" evidence="2">
    <location>
        <begin position="144"/>
        <end position="182"/>
    </location>
</feature>
<accession>A0A9J6CBD2</accession>
<dbReference type="InterPro" id="IPR011993">
    <property type="entry name" value="PH-like_dom_sf"/>
</dbReference>
<evidence type="ECO:0000256" key="1">
    <source>
        <dbReference type="SAM" id="Coils"/>
    </source>
</evidence>
<feature type="region of interest" description="Disordered" evidence="2">
    <location>
        <begin position="427"/>
        <end position="494"/>
    </location>
</feature>
<feature type="compositionally biased region" description="Basic and acidic residues" evidence="2">
    <location>
        <begin position="942"/>
        <end position="951"/>
    </location>
</feature>
<evidence type="ECO:0000256" key="2">
    <source>
        <dbReference type="SAM" id="MobiDB-lite"/>
    </source>
</evidence>
<proteinExistence type="predicted"/>
<dbReference type="EMBL" id="JADBJN010000002">
    <property type="protein sequence ID" value="KAG5679370.1"/>
    <property type="molecule type" value="Genomic_DNA"/>
</dbReference>
<sequence>MSNSFHHRSLNTIDKMMHSNILFDRDAGYNTGRDSSSMQRKNRIKRMEELSHSLDDGLNSPEEYSNKRHNNSNTTARRNAIQPYDIEEDEDDYGDDEFMDDYYYNNSKSSFDGRPRSYNENYSNSYMYDEYDNFSRNRYSLNESAAPKGNRYQQSPVSQQKYSSLRKPQQSPMSSKHILFNDEDDIRYVNDRMKNQKKQPSSSSSTTNTLKKDSTQRKEKETATRKKNQSSSQSQDDTAAKLEKPSSLQVMKAKLKIHNMSNDDSVINIRSSPMIKPTSFHRHHSVEAKLPSHHSDRSNMSPTIMEEIEFEIQDVETEGEKELEEEAKCNHDEDPKSEIVLQVKEKETKKSGKVKEKEKKSAVPSTPTTKKSLKAHLSNHKKLFKVPDIDLNNLKFPCFFSSHKNIAALKNKKNDVTSKSAEALNIIETEPLSSPPTPSKSTSKSSSSKTPPASPKKPLKGDEITKNEKTNEKIEKPIDQEKFFPKNFNKDGTNRENVEYFTDNENFSDAEFESQAMKVVRTVGQAFEVCHKLSMQKKENNDENSEIASDLDQSDIQNLSDFDEPKKTLDETSPIIDVSPKMQRPSQLENLSTPLKTLIAPASPNKTLTPADDGNKENDREINLLREQLQQQSQQTKQTLAQLILVREQLLTETNARIEAQARTQQLLQQNRELLEHIASLSGLNETDRSGLTSTNIGIAPQSQLPLYLQTLSLLGSTSPTSNILSPTSLLPQKPNDLLHNEDIKNNNNNNSLKQNINGFNFENLQMLQTISQLQKLAMPQQQQQQQQQHQDLFQINNELLNRLKNINLGYAMQTNNVTSPVSASFTPSPTTNFPSDSNFMFTNAGAQNLLNNNSNNFNNSNNMNNHPPIGSLNRSSSTYSTISPIGDSFDRSLDNINNNNINSSNESPFIKPLSQVGCVPTLDNEGKVKVLVPIEHSPFDMRARSSEPYDTRQNSGSADDKNELGGNLQRPQKPVLTPILSRGEKKNHSVTLKVTDEAGNVNVMNQRKLPAQPSFITRSTSEKVPNRSQVNRTIWTRHTTK</sequence>
<feature type="region of interest" description="Disordered" evidence="2">
    <location>
        <begin position="52"/>
        <end position="98"/>
    </location>
</feature>